<evidence type="ECO:0000256" key="1">
    <source>
        <dbReference type="SAM" id="SignalP"/>
    </source>
</evidence>
<evidence type="ECO:0000259" key="2">
    <source>
        <dbReference type="Pfam" id="PF13229"/>
    </source>
</evidence>
<accession>A0A9E2SD52</accession>
<dbReference type="RefSeq" id="WP_217791305.1">
    <property type="nucleotide sequence ID" value="NZ_JAHSPG010000006.1"/>
</dbReference>
<evidence type="ECO:0000313" key="4">
    <source>
        <dbReference type="EMBL" id="MBV4357655.1"/>
    </source>
</evidence>
<evidence type="ECO:0000313" key="5">
    <source>
        <dbReference type="Proteomes" id="UP000812270"/>
    </source>
</evidence>
<dbReference type="Pfam" id="PF21231">
    <property type="entry name" value="GH141_M"/>
    <property type="match status" value="1"/>
</dbReference>
<dbReference type="InterPro" id="IPR006626">
    <property type="entry name" value="PbH1"/>
</dbReference>
<dbReference type="InterPro" id="IPR039448">
    <property type="entry name" value="Beta_helix"/>
</dbReference>
<feature type="chain" id="PRO_5038429127" evidence="1">
    <location>
        <begin position="24"/>
        <end position="624"/>
    </location>
</feature>
<organism evidence="4 5">
    <name type="scientific">Pinibacter aurantiacus</name>
    <dbReference type="NCBI Taxonomy" id="2851599"/>
    <lineage>
        <taxon>Bacteria</taxon>
        <taxon>Pseudomonadati</taxon>
        <taxon>Bacteroidota</taxon>
        <taxon>Chitinophagia</taxon>
        <taxon>Chitinophagales</taxon>
        <taxon>Chitinophagaceae</taxon>
        <taxon>Pinibacter</taxon>
    </lineage>
</organism>
<comment type="caution">
    <text evidence="4">The sequence shown here is derived from an EMBL/GenBank/DDBJ whole genome shotgun (WGS) entry which is preliminary data.</text>
</comment>
<dbReference type="EMBL" id="JAHSPG010000006">
    <property type="protein sequence ID" value="MBV4357655.1"/>
    <property type="molecule type" value="Genomic_DNA"/>
</dbReference>
<gene>
    <name evidence="4" type="ORF">KTO63_10885</name>
</gene>
<reference evidence="4" key="1">
    <citation type="submission" date="2021-06" db="EMBL/GenBank/DDBJ databases">
        <authorList>
            <person name="Huq M.A."/>
        </authorList>
    </citation>
    <scope>NUCLEOTIDE SEQUENCE</scope>
    <source>
        <strain evidence="4">MAH-26</strain>
    </source>
</reference>
<feature type="domain" description="Right handed beta helix" evidence="2">
    <location>
        <begin position="376"/>
        <end position="498"/>
    </location>
</feature>
<feature type="domain" description="GH141-like insertion" evidence="3">
    <location>
        <begin position="134"/>
        <end position="286"/>
    </location>
</feature>
<dbReference type="SMART" id="SM00710">
    <property type="entry name" value="PbH1"/>
    <property type="match status" value="6"/>
</dbReference>
<protein>
    <submittedName>
        <fullName evidence="4">Right-handed parallel beta-helix repeat-containing protein</fullName>
    </submittedName>
</protein>
<proteinExistence type="predicted"/>
<dbReference type="AlphaFoldDB" id="A0A9E2SD52"/>
<keyword evidence="5" id="KW-1185">Reference proteome</keyword>
<evidence type="ECO:0000259" key="3">
    <source>
        <dbReference type="Pfam" id="PF21231"/>
    </source>
</evidence>
<feature type="signal peptide" evidence="1">
    <location>
        <begin position="1"/>
        <end position="23"/>
    </location>
</feature>
<name>A0A9E2SD52_9BACT</name>
<sequence>MNWIKYKLLVGALLMGYAGFAQQVIWVAPNGTNGNDGSKESPFASIDVALRKARELRRLDSTSSVKDVTINVRGGIYNLYEPIFIRPEDSGTPDHPLVIQAAPGEKPVVSGGVNVVGWSKVKGKIGGLPAIAQGKVWVADVLKVGGRNIEFRQLWVNGKKAVRCREVDDNNLKRILSVDKQKEEIWVEAPSFNISKDAGQMEIVLHEMWATAILRIKSVDVVGNKARLTFYQPESRIHFEHPWPSAVVDGKNGNSAYYFTNAVQLLDEAGEWYLDINKGKVYYWPKTGEDMATANVVVPVLEQLIKVDGSLDRPVGNIIIDGIAFQHTTWLRPSLQGHVPLQAGMYLLDAYKLKPKGTPEKKGLDNQGWIGRPPASVEVSGASNIQFTHCDFRHMASAGLDLAFGTNHNLVQGCVFRDIGGNAIQVGTFSPENFETHLPYDPADEREISSYDRIENNYIDDVTNEDWGCVGIAAGCVRNINIEHNEICNVAYTGINVGWGWTKSLNCMRNNRIHANYIHHYANHMYDVAGIYTLSAQPGTSITENCVDSIGYSPYVHDPEHWFYLYLDEGSSYITVKNNWCPKEKFLANANGPGNTWENNGPMVADSVKNAAGLLPRFKTIKHE</sequence>
<dbReference type="PANTHER" id="PTHR36453:SF1">
    <property type="entry name" value="RIGHT HANDED BETA HELIX DOMAIN-CONTAINING PROTEIN"/>
    <property type="match status" value="1"/>
</dbReference>
<dbReference type="Proteomes" id="UP000812270">
    <property type="component" value="Unassembled WGS sequence"/>
</dbReference>
<dbReference type="Pfam" id="PF13229">
    <property type="entry name" value="Beta_helix"/>
    <property type="match status" value="1"/>
</dbReference>
<keyword evidence="1" id="KW-0732">Signal</keyword>
<dbReference type="InterPro" id="IPR048482">
    <property type="entry name" value="GH141_ins"/>
</dbReference>
<dbReference type="PANTHER" id="PTHR36453">
    <property type="entry name" value="SECRETED PROTEIN-RELATED"/>
    <property type="match status" value="1"/>
</dbReference>